<gene>
    <name evidence="2" type="ORF">EVOR1521_LOCUS3870</name>
</gene>
<evidence type="ECO:0000313" key="2">
    <source>
        <dbReference type="EMBL" id="CAJ1374282.1"/>
    </source>
</evidence>
<keyword evidence="3" id="KW-1185">Reference proteome</keyword>
<evidence type="ECO:0000313" key="3">
    <source>
        <dbReference type="Proteomes" id="UP001178507"/>
    </source>
</evidence>
<accession>A0AA36MP60</accession>
<feature type="region of interest" description="Disordered" evidence="1">
    <location>
        <begin position="22"/>
        <end position="58"/>
    </location>
</feature>
<name>A0AA36MP60_9DINO</name>
<reference evidence="2" key="1">
    <citation type="submission" date="2023-08" db="EMBL/GenBank/DDBJ databases">
        <authorList>
            <person name="Chen Y."/>
            <person name="Shah S."/>
            <person name="Dougan E. K."/>
            <person name="Thang M."/>
            <person name="Chan C."/>
        </authorList>
    </citation>
    <scope>NUCLEOTIDE SEQUENCE</scope>
</reference>
<proteinExistence type="predicted"/>
<comment type="caution">
    <text evidence="2">The sequence shown here is derived from an EMBL/GenBank/DDBJ whole genome shotgun (WGS) entry which is preliminary data.</text>
</comment>
<protein>
    <submittedName>
        <fullName evidence="2">Uncharacterized protein</fullName>
    </submittedName>
</protein>
<feature type="compositionally biased region" description="Low complexity" evidence="1">
    <location>
        <begin position="38"/>
        <end position="56"/>
    </location>
</feature>
<dbReference type="EMBL" id="CAUJNA010000240">
    <property type="protein sequence ID" value="CAJ1374282.1"/>
    <property type="molecule type" value="Genomic_DNA"/>
</dbReference>
<dbReference type="Proteomes" id="UP001178507">
    <property type="component" value="Unassembled WGS sequence"/>
</dbReference>
<dbReference type="AlphaFoldDB" id="A0AA36MP60"/>
<evidence type="ECO:0000256" key="1">
    <source>
        <dbReference type="SAM" id="MobiDB-lite"/>
    </source>
</evidence>
<organism evidence="2 3">
    <name type="scientific">Effrenium voratum</name>
    <dbReference type="NCBI Taxonomy" id="2562239"/>
    <lineage>
        <taxon>Eukaryota</taxon>
        <taxon>Sar</taxon>
        <taxon>Alveolata</taxon>
        <taxon>Dinophyceae</taxon>
        <taxon>Suessiales</taxon>
        <taxon>Symbiodiniaceae</taxon>
        <taxon>Effrenium</taxon>
    </lineage>
</organism>
<sequence length="210" mass="23190">MASLEPWFIDLQHGRVRIVQRDLQSATSPHRKERAESADSIGTASTSTSSISRGPSKQTQTASDVLWCESSIFAKPPECAAAASFCSPAAFSRWLFTSAATRRNEARAESGAQAPRGARLLVGWREAKPCASALKAAMTGNTRGLRIDDTRPKSWDCEKAKELVRAMVIICEPHLKERAQDWIRSEFSLRKVLHLRVATASELPSLLREQ</sequence>